<sequence>MEKGNKYLIIMGIVLCIVIACLSPFLASADPDGLEKSAEDSALSEDAAVSVVESPFPDYTLGDSKLGEIVALIIGIVITITLGFGVAYIVKKHD</sequence>
<dbReference type="InterPro" id="IPR025937">
    <property type="entry name" value="PDGLE_dom"/>
</dbReference>
<dbReference type="STRING" id="49547.MBCUR_01420"/>
<evidence type="ECO:0000256" key="1">
    <source>
        <dbReference type="ARBA" id="ARBA00004236"/>
    </source>
</evidence>
<gene>
    <name evidence="8" type="ORF">MBCUR_01420</name>
</gene>
<evidence type="ECO:0000256" key="4">
    <source>
        <dbReference type="ARBA" id="ARBA00022989"/>
    </source>
</evidence>
<accession>A0A166CQ36</accession>
<feature type="domain" description="PDGLE" evidence="7">
    <location>
        <begin position="8"/>
        <end position="92"/>
    </location>
</feature>
<feature type="transmembrane region" description="Helical" evidence="6">
    <location>
        <begin position="69"/>
        <end position="90"/>
    </location>
</feature>
<dbReference type="RefSeq" id="WP_067088948.1">
    <property type="nucleotide sequence ID" value="NZ_LWMV01000021.1"/>
</dbReference>
<evidence type="ECO:0000256" key="3">
    <source>
        <dbReference type="ARBA" id="ARBA00022692"/>
    </source>
</evidence>
<feature type="transmembrane region" description="Helical" evidence="6">
    <location>
        <begin position="7"/>
        <end position="27"/>
    </location>
</feature>
<protein>
    <submittedName>
        <fullName evidence="8">Cobalt transport protein CbiN</fullName>
    </submittedName>
</protein>
<keyword evidence="4 6" id="KW-1133">Transmembrane helix</keyword>
<dbReference type="PATRIC" id="fig|49547.3.peg.152"/>
<dbReference type="Proteomes" id="UP000077245">
    <property type="component" value="Unassembled WGS sequence"/>
</dbReference>
<evidence type="ECO:0000259" key="7">
    <source>
        <dbReference type="Pfam" id="PF13190"/>
    </source>
</evidence>
<comment type="subcellular location">
    <subcellularLocation>
        <location evidence="1">Cell membrane</location>
    </subcellularLocation>
</comment>
<dbReference type="OrthoDB" id="142687at2157"/>
<evidence type="ECO:0000313" key="8">
    <source>
        <dbReference type="EMBL" id="KZX15967.1"/>
    </source>
</evidence>
<evidence type="ECO:0000313" key="9">
    <source>
        <dbReference type="Proteomes" id="UP000077245"/>
    </source>
</evidence>
<evidence type="ECO:0000256" key="5">
    <source>
        <dbReference type="ARBA" id="ARBA00023136"/>
    </source>
</evidence>
<name>A0A166CQ36_9EURY</name>
<keyword evidence="2" id="KW-1003">Cell membrane</keyword>
<keyword evidence="5 6" id="KW-0472">Membrane</keyword>
<dbReference type="EMBL" id="LWMV01000021">
    <property type="protein sequence ID" value="KZX15967.1"/>
    <property type="molecule type" value="Genomic_DNA"/>
</dbReference>
<proteinExistence type="predicted"/>
<keyword evidence="9" id="KW-1185">Reference proteome</keyword>
<comment type="caution">
    <text evidence="8">The sequence shown here is derived from an EMBL/GenBank/DDBJ whole genome shotgun (WGS) entry which is preliminary data.</text>
</comment>
<dbReference type="AlphaFoldDB" id="A0A166CQ36"/>
<reference evidence="8 9" key="1">
    <citation type="submission" date="2016-04" db="EMBL/GenBank/DDBJ databases">
        <title>Genome sequence of Methanobrevibacter curvatus DSM 11111.</title>
        <authorList>
            <person name="Poehlein A."/>
            <person name="Seedorf H."/>
            <person name="Daniel R."/>
        </authorList>
    </citation>
    <scope>NUCLEOTIDE SEQUENCE [LARGE SCALE GENOMIC DNA]</scope>
    <source>
        <strain evidence="8 9">DSM 11111</strain>
    </source>
</reference>
<evidence type="ECO:0000256" key="6">
    <source>
        <dbReference type="SAM" id="Phobius"/>
    </source>
</evidence>
<organism evidence="8 9">
    <name type="scientific">Methanobrevibacter curvatus</name>
    <dbReference type="NCBI Taxonomy" id="49547"/>
    <lineage>
        <taxon>Archaea</taxon>
        <taxon>Methanobacteriati</taxon>
        <taxon>Methanobacteriota</taxon>
        <taxon>Methanomada group</taxon>
        <taxon>Methanobacteria</taxon>
        <taxon>Methanobacteriales</taxon>
        <taxon>Methanobacteriaceae</taxon>
        <taxon>Methanobrevibacter</taxon>
    </lineage>
</organism>
<dbReference type="PROSITE" id="PS51257">
    <property type="entry name" value="PROKAR_LIPOPROTEIN"/>
    <property type="match status" value="1"/>
</dbReference>
<dbReference type="Pfam" id="PF13190">
    <property type="entry name" value="PDGLE"/>
    <property type="match status" value="1"/>
</dbReference>
<dbReference type="GO" id="GO:0005886">
    <property type="term" value="C:plasma membrane"/>
    <property type="evidence" value="ECO:0007669"/>
    <property type="project" value="UniProtKB-SubCell"/>
</dbReference>
<keyword evidence="3 6" id="KW-0812">Transmembrane</keyword>
<evidence type="ECO:0000256" key="2">
    <source>
        <dbReference type="ARBA" id="ARBA00022475"/>
    </source>
</evidence>